<proteinExistence type="predicted"/>
<keyword evidence="2" id="KW-0472">Membrane</keyword>
<dbReference type="Proteomes" id="UP001432209">
    <property type="component" value="Chromosome"/>
</dbReference>
<organism evidence="3 4">
    <name type="scientific">Streptomyces niveus</name>
    <name type="common">Streptomyces spheroides</name>
    <dbReference type="NCBI Taxonomy" id="193462"/>
    <lineage>
        <taxon>Bacteria</taxon>
        <taxon>Bacillati</taxon>
        <taxon>Actinomycetota</taxon>
        <taxon>Actinomycetes</taxon>
        <taxon>Kitasatosporales</taxon>
        <taxon>Streptomycetaceae</taxon>
        <taxon>Streptomyces</taxon>
    </lineage>
</organism>
<dbReference type="EMBL" id="CP109495">
    <property type="protein sequence ID" value="WUX51888.1"/>
    <property type="molecule type" value="Genomic_DNA"/>
</dbReference>
<feature type="compositionally biased region" description="Pro residues" evidence="1">
    <location>
        <begin position="225"/>
        <end position="242"/>
    </location>
</feature>
<feature type="compositionally biased region" description="Pro residues" evidence="1">
    <location>
        <begin position="259"/>
        <end position="273"/>
    </location>
</feature>
<feature type="compositionally biased region" description="Low complexity" evidence="1">
    <location>
        <begin position="192"/>
        <end position="220"/>
    </location>
</feature>
<feature type="compositionally biased region" description="Pro residues" evidence="1">
    <location>
        <begin position="97"/>
        <end position="110"/>
    </location>
</feature>
<evidence type="ECO:0000313" key="3">
    <source>
        <dbReference type="EMBL" id="WUX51888.1"/>
    </source>
</evidence>
<reference evidence="3" key="1">
    <citation type="submission" date="2022-10" db="EMBL/GenBank/DDBJ databases">
        <title>The complete genomes of actinobacterial strains from the NBC collection.</title>
        <authorList>
            <person name="Joergensen T.S."/>
            <person name="Alvarez Arevalo M."/>
            <person name="Sterndorff E.B."/>
            <person name="Faurdal D."/>
            <person name="Vuksanovic O."/>
            <person name="Mourched A.-S."/>
            <person name="Charusanti P."/>
            <person name="Shaw S."/>
            <person name="Blin K."/>
            <person name="Weber T."/>
        </authorList>
    </citation>
    <scope>NUCLEOTIDE SEQUENCE</scope>
    <source>
        <strain evidence="3">NBC_01432</strain>
    </source>
</reference>
<evidence type="ECO:0000256" key="2">
    <source>
        <dbReference type="SAM" id="Phobius"/>
    </source>
</evidence>
<feature type="transmembrane region" description="Helical" evidence="2">
    <location>
        <begin position="20"/>
        <end position="40"/>
    </location>
</feature>
<dbReference type="RefSeq" id="WP_329075585.1">
    <property type="nucleotide sequence ID" value="NZ_CP109421.1"/>
</dbReference>
<feature type="region of interest" description="Disordered" evidence="1">
    <location>
        <begin position="155"/>
        <end position="273"/>
    </location>
</feature>
<name>A0ABZ2A3H7_STRNV</name>
<feature type="region of interest" description="Disordered" evidence="1">
    <location>
        <begin position="86"/>
        <end position="120"/>
    </location>
</feature>
<keyword evidence="2" id="KW-1133">Transmembrane helix</keyword>
<keyword evidence="4" id="KW-1185">Reference proteome</keyword>
<keyword evidence="2" id="KW-0812">Transmembrane</keyword>
<feature type="transmembrane region" description="Helical" evidence="2">
    <location>
        <begin position="46"/>
        <end position="67"/>
    </location>
</feature>
<protein>
    <submittedName>
        <fullName evidence="3">Uncharacterized protein</fullName>
    </submittedName>
</protein>
<accession>A0ABZ2A3H7</accession>
<feature type="transmembrane region" description="Helical" evidence="2">
    <location>
        <begin position="133"/>
        <end position="153"/>
    </location>
</feature>
<gene>
    <name evidence="3" type="ORF">OG442_10255</name>
</gene>
<evidence type="ECO:0000256" key="1">
    <source>
        <dbReference type="SAM" id="MobiDB-lite"/>
    </source>
</evidence>
<sequence>MDQRQNPGIRTGAEGGTQRLELSVPQVAGSAVAAVAAAVFASKLGVYGTIIGAGVVSVIATCGGTVFQHLFRRTGDQIREVSVQVKPRPRQVYDPEPAAPAQPAPSPQEPPAQDEFGGATTYGTRVRGWKRSVVAAAIVFAVAMLGITGYELAAGQDLSGGKGTTFGSVVRGGDTGRDSSPDGPARPGGGDSSPSGDGTDTGTAPDPGGTGSTPAPSAPGDGQSPNPPETGAPPTAPTPEPSQPDGESGGSTDPGGRPTTPPPSTAPTPTPSG</sequence>
<evidence type="ECO:0000313" key="4">
    <source>
        <dbReference type="Proteomes" id="UP001432209"/>
    </source>
</evidence>